<protein>
    <submittedName>
        <fullName evidence="1">Uncharacterized protein</fullName>
    </submittedName>
</protein>
<gene>
    <name evidence="1" type="ORF">J8273_1017</name>
</gene>
<accession>A0A8J6BB78</accession>
<organism evidence="1 2">
    <name type="scientific">Carpediemonas membranifera</name>
    <dbReference type="NCBI Taxonomy" id="201153"/>
    <lineage>
        <taxon>Eukaryota</taxon>
        <taxon>Metamonada</taxon>
        <taxon>Carpediemonas-like organisms</taxon>
        <taxon>Carpediemonas</taxon>
    </lineage>
</organism>
<evidence type="ECO:0000313" key="1">
    <source>
        <dbReference type="EMBL" id="KAG9397109.1"/>
    </source>
</evidence>
<reference evidence="1" key="1">
    <citation type="submission" date="2021-05" db="EMBL/GenBank/DDBJ databases">
        <title>A free-living protist that lacks canonical eukaryotic 1 DNA replication and segregation systems.</title>
        <authorList>
            <person name="Salas-Leiva D.E."/>
            <person name="Tromer E.C."/>
            <person name="Curtis B.A."/>
            <person name="Jerlstrom-Hultqvist J."/>
            <person name="Kolisko M."/>
            <person name="Yi Z."/>
            <person name="Salas-Leiva J.S."/>
            <person name="Gallot-Lavallee L."/>
            <person name="Kops G.J.P.L."/>
            <person name="Archibald J.M."/>
            <person name="Simpson A.G.B."/>
            <person name="Roger A.J."/>
        </authorList>
    </citation>
    <scope>NUCLEOTIDE SEQUENCE</scope>
    <source>
        <strain evidence="1">BICM</strain>
    </source>
</reference>
<dbReference type="EMBL" id="JAHDYR010000003">
    <property type="protein sequence ID" value="KAG9397109.1"/>
    <property type="molecule type" value="Genomic_DNA"/>
</dbReference>
<name>A0A8J6BB78_9EUKA</name>
<dbReference type="AlphaFoldDB" id="A0A8J6BB78"/>
<comment type="caution">
    <text evidence="1">The sequence shown here is derived from an EMBL/GenBank/DDBJ whole genome shotgun (WGS) entry which is preliminary data.</text>
</comment>
<sequence length="86" mass="9749">MNRNSPNRGKPAPKSVLAAGIRPEDIEDLWIEELADNLQIIASLTSDPSLPEHVIVRMDAKREEVIGRFQRRDIPSMMRELSRAAE</sequence>
<keyword evidence="2" id="KW-1185">Reference proteome</keyword>
<proteinExistence type="predicted"/>
<evidence type="ECO:0000313" key="2">
    <source>
        <dbReference type="Proteomes" id="UP000717585"/>
    </source>
</evidence>
<dbReference type="Proteomes" id="UP000717585">
    <property type="component" value="Unassembled WGS sequence"/>
</dbReference>